<feature type="signal peptide" evidence="1">
    <location>
        <begin position="1"/>
        <end position="28"/>
    </location>
</feature>
<dbReference type="EMBL" id="PKUQ01000047">
    <property type="protein sequence ID" value="PLW75590.1"/>
    <property type="molecule type" value="Genomic_DNA"/>
</dbReference>
<organism evidence="2 3">
    <name type="scientific">Cohaesibacter celericrescens</name>
    <dbReference type="NCBI Taxonomy" id="2067669"/>
    <lineage>
        <taxon>Bacteria</taxon>
        <taxon>Pseudomonadati</taxon>
        <taxon>Pseudomonadota</taxon>
        <taxon>Alphaproteobacteria</taxon>
        <taxon>Hyphomicrobiales</taxon>
        <taxon>Cohaesibacteraceae</taxon>
    </lineage>
</organism>
<keyword evidence="1" id="KW-0732">Signal</keyword>
<reference evidence="2 3" key="1">
    <citation type="submission" date="2018-01" db="EMBL/GenBank/DDBJ databases">
        <title>The draft genome sequence of Cohaesibacter sp. H1304.</title>
        <authorList>
            <person name="Wang N.-N."/>
            <person name="Du Z.-J."/>
        </authorList>
    </citation>
    <scope>NUCLEOTIDE SEQUENCE [LARGE SCALE GENOMIC DNA]</scope>
    <source>
        <strain evidence="2 3">H1304</strain>
    </source>
</reference>
<gene>
    <name evidence="2" type="ORF">C0081_18220</name>
</gene>
<sequence>MNLRNIFPLKMVRAVSVFVLLFAVSACQTTGIDATNLKTQFASDGWSMHKKGKVQVYECRSCKTPQFVLIDPIKVRGDVEEAIRANVLSKELMNAVANVIKVASKGAYQASPVKKIATPTYSGFEIVGRFKTGKGMFYVASRSIIQQNRGSNVVSIASNRGVAVRNLKRFFATSKITRGK</sequence>
<dbReference type="AlphaFoldDB" id="A0A2N5XMC7"/>
<dbReference type="RefSeq" id="WP_101535292.1">
    <property type="nucleotide sequence ID" value="NZ_PKUQ01000047.1"/>
</dbReference>
<dbReference type="Proteomes" id="UP000234881">
    <property type="component" value="Unassembled WGS sequence"/>
</dbReference>
<evidence type="ECO:0000313" key="3">
    <source>
        <dbReference type="Proteomes" id="UP000234881"/>
    </source>
</evidence>
<evidence type="ECO:0000256" key="1">
    <source>
        <dbReference type="SAM" id="SignalP"/>
    </source>
</evidence>
<keyword evidence="3" id="KW-1185">Reference proteome</keyword>
<feature type="chain" id="PRO_5014866103" evidence="1">
    <location>
        <begin position="29"/>
        <end position="180"/>
    </location>
</feature>
<dbReference type="PROSITE" id="PS51257">
    <property type="entry name" value="PROKAR_LIPOPROTEIN"/>
    <property type="match status" value="1"/>
</dbReference>
<accession>A0A2N5XMC7</accession>
<proteinExistence type="predicted"/>
<comment type="caution">
    <text evidence="2">The sequence shown here is derived from an EMBL/GenBank/DDBJ whole genome shotgun (WGS) entry which is preliminary data.</text>
</comment>
<dbReference type="OrthoDB" id="7678791at2"/>
<protein>
    <submittedName>
        <fullName evidence="2">Uncharacterized protein</fullName>
    </submittedName>
</protein>
<name>A0A2N5XMC7_9HYPH</name>
<evidence type="ECO:0000313" key="2">
    <source>
        <dbReference type="EMBL" id="PLW75590.1"/>
    </source>
</evidence>